<gene>
    <name evidence="1" type="ORF">DHETER_LOCUS13233</name>
</gene>
<dbReference type="EMBL" id="CAJVPU010035390">
    <property type="protein sequence ID" value="CAG8727668.1"/>
    <property type="molecule type" value="Genomic_DNA"/>
</dbReference>
<evidence type="ECO:0000313" key="1">
    <source>
        <dbReference type="EMBL" id="CAG8727668.1"/>
    </source>
</evidence>
<name>A0ACA9PXE9_9GLOM</name>
<evidence type="ECO:0000313" key="2">
    <source>
        <dbReference type="Proteomes" id="UP000789702"/>
    </source>
</evidence>
<keyword evidence="2" id="KW-1185">Reference proteome</keyword>
<proteinExistence type="predicted"/>
<accession>A0ACA9PXE9</accession>
<sequence>SSLTWWLTYNIKYHASPEDLTVKMVSICHVEQHVNPKLWLSEIRKELGKGLTKELW</sequence>
<dbReference type="Proteomes" id="UP000789702">
    <property type="component" value="Unassembled WGS sequence"/>
</dbReference>
<comment type="caution">
    <text evidence="1">The sequence shown here is derived from an EMBL/GenBank/DDBJ whole genome shotgun (WGS) entry which is preliminary data.</text>
</comment>
<organism evidence="1 2">
    <name type="scientific">Dentiscutata heterogama</name>
    <dbReference type="NCBI Taxonomy" id="1316150"/>
    <lineage>
        <taxon>Eukaryota</taxon>
        <taxon>Fungi</taxon>
        <taxon>Fungi incertae sedis</taxon>
        <taxon>Mucoromycota</taxon>
        <taxon>Glomeromycotina</taxon>
        <taxon>Glomeromycetes</taxon>
        <taxon>Diversisporales</taxon>
        <taxon>Gigasporaceae</taxon>
        <taxon>Dentiscutata</taxon>
    </lineage>
</organism>
<protein>
    <submittedName>
        <fullName evidence="1">12928_t:CDS:1</fullName>
    </submittedName>
</protein>
<feature type="non-terminal residue" evidence="1">
    <location>
        <position position="1"/>
    </location>
</feature>
<feature type="non-terminal residue" evidence="1">
    <location>
        <position position="56"/>
    </location>
</feature>
<reference evidence="1" key="1">
    <citation type="submission" date="2021-06" db="EMBL/GenBank/DDBJ databases">
        <authorList>
            <person name="Kallberg Y."/>
            <person name="Tangrot J."/>
            <person name="Rosling A."/>
        </authorList>
    </citation>
    <scope>NUCLEOTIDE SEQUENCE</scope>
    <source>
        <strain evidence="1">IL203A</strain>
    </source>
</reference>